<sequence>MNKQKANVGKSKSSNVTIVTKVECCKNKKSLSNAEFQSKVLKKRGVYVEKKVTKTNLLKKPIDTNKFLTSVLTILSKSTAGTQYDLDTDKLEKTILEARKGTSEYDEMITDNAILNNNNRTSKKKKCKSKILNDRLNESDQVVVLRSKMDIVHTPSNYSDKSNVEVKWTDFPRLVKAEDGENIQKEAEETAIYHCVADGIGKITSKKVTIDTEPTTLVSDKPKDKLYNFFVDLLETTFSVYNVNTEFIKPTSVSSSRIALQIDESVAKKLEIKKDFDDVNEKPSKYFSINNSNAKWDDGKLLEHFQSKPLSIKLSDEPLKRKKRRTKLDNKNIMNTQSFFLPTKKSNRKHMKKNLLTLFKEQLMMDAESYEEPENLYQALKVMAKNKRRKSIARSGDR</sequence>
<accession>A0ACC1DK93</accession>
<keyword evidence="2" id="KW-1185">Reference proteome</keyword>
<dbReference type="EMBL" id="CM034387">
    <property type="protein sequence ID" value="KAJ0184310.1"/>
    <property type="molecule type" value="Genomic_DNA"/>
</dbReference>
<evidence type="ECO:0000313" key="1">
    <source>
        <dbReference type="EMBL" id="KAJ0184310.1"/>
    </source>
</evidence>
<gene>
    <name evidence="1" type="ORF">K1T71_000733</name>
</gene>
<name>A0ACC1DK93_9NEOP</name>
<organism evidence="1 2">
    <name type="scientific">Dendrolimus kikuchii</name>
    <dbReference type="NCBI Taxonomy" id="765133"/>
    <lineage>
        <taxon>Eukaryota</taxon>
        <taxon>Metazoa</taxon>
        <taxon>Ecdysozoa</taxon>
        <taxon>Arthropoda</taxon>
        <taxon>Hexapoda</taxon>
        <taxon>Insecta</taxon>
        <taxon>Pterygota</taxon>
        <taxon>Neoptera</taxon>
        <taxon>Endopterygota</taxon>
        <taxon>Lepidoptera</taxon>
        <taxon>Glossata</taxon>
        <taxon>Ditrysia</taxon>
        <taxon>Bombycoidea</taxon>
        <taxon>Lasiocampidae</taxon>
        <taxon>Dendrolimus</taxon>
    </lineage>
</organism>
<reference evidence="1 2" key="1">
    <citation type="journal article" date="2021" name="Front. Genet.">
        <title>Chromosome-Level Genome Assembly Reveals Significant Gene Expansion in the Toll and IMD Signaling Pathways of Dendrolimus kikuchii.</title>
        <authorList>
            <person name="Zhou J."/>
            <person name="Wu P."/>
            <person name="Xiong Z."/>
            <person name="Liu N."/>
            <person name="Zhao N."/>
            <person name="Ji M."/>
            <person name="Qiu Y."/>
            <person name="Yang B."/>
        </authorList>
    </citation>
    <scope>NUCLEOTIDE SEQUENCE [LARGE SCALE GENOMIC DNA]</scope>
    <source>
        <strain evidence="1">Ann1</strain>
    </source>
</reference>
<evidence type="ECO:0000313" key="2">
    <source>
        <dbReference type="Proteomes" id="UP000824533"/>
    </source>
</evidence>
<protein>
    <submittedName>
        <fullName evidence="1">Uncharacterized protein</fullName>
    </submittedName>
</protein>
<proteinExistence type="predicted"/>
<dbReference type="Proteomes" id="UP000824533">
    <property type="component" value="Linkage Group LG01"/>
</dbReference>
<comment type="caution">
    <text evidence="1">The sequence shown here is derived from an EMBL/GenBank/DDBJ whole genome shotgun (WGS) entry which is preliminary data.</text>
</comment>